<keyword evidence="3 10" id="KW-0378">Hydrolase</keyword>
<evidence type="ECO:0000256" key="8">
    <source>
        <dbReference type="SAM" id="SignalP"/>
    </source>
</evidence>
<dbReference type="GO" id="GO:0030245">
    <property type="term" value="P:cellulose catabolic process"/>
    <property type="evidence" value="ECO:0007669"/>
    <property type="project" value="UniProtKB-KW"/>
</dbReference>
<dbReference type="Gene3D" id="2.60.40.10">
    <property type="entry name" value="Immunoglobulins"/>
    <property type="match status" value="1"/>
</dbReference>
<dbReference type="SUPFAM" id="SSF51445">
    <property type="entry name" value="(Trans)glycosidases"/>
    <property type="match status" value="1"/>
</dbReference>
<evidence type="ECO:0000256" key="4">
    <source>
        <dbReference type="ARBA" id="ARBA00023001"/>
    </source>
</evidence>
<keyword evidence="4" id="KW-0136">Cellulose degradation</keyword>
<dbReference type="Pfam" id="PF18962">
    <property type="entry name" value="Por_Secre_tail"/>
    <property type="match status" value="1"/>
</dbReference>
<dbReference type="InterPro" id="IPR005084">
    <property type="entry name" value="CBM6"/>
</dbReference>
<dbReference type="SUPFAM" id="SSF49785">
    <property type="entry name" value="Galactose-binding domain-like"/>
    <property type="match status" value="1"/>
</dbReference>
<dbReference type="GO" id="GO:0005576">
    <property type="term" value="C:extracellular region"/>
    <property type="evidence" value="ECO:0007669"/>
    <property type="project" value="TreeGrafter"/>
</dbReference>
<dbReference type="GO" id="GO:0008422">
    <property type="term" value="F:beta-glucosidase activity"/>
    <property type="evidence" value="ECO:0007669"/>
    <property type="project" value="TreeGrafter"/>
</dbReference>
<evidence type="ECO:0000313" key="11">
    <source>
        <dbReference type="Proteomes" id="UP000576082"/>
    </source>
</evidence>
<dbReference type="EMBL" id="JABANE010000011">
    <property type="protein sequence ID" value="NME67499.1"/>
    <property type="molecule type" value="Genomic_DNA"/>
</dbReference>
<dbReference type="PANTHER" id="PTHR31297">
    <property type="entry name" value="GLUCAN ENDO-1,6-BETA-GLUCOSIDASE B"/>
    <property type="match status" value="1"/>
</dbReference>
<dbReference type="Pfam" id="PF03422">
    <property type="entry name" value="CBM_6"/>
    <property type="match status" value="1"/>
</dbReference>
<organism evidence="10 11">
    <name type="scientific">Flammeovirga aprica JL-4</name>
    <dbReference type="NCBI Taxonomy" id="694437"/>
    <lineage>
        <taxon>Bacteria</taxon>
        <taxon>Pseudomonadati</taxon>
        <taxon>Bacteroidota</taxon>
        <taxon>Cytophagia</taxon>
        <taxon>Cytophagales</taxon>
        <taxon>Flammeovirgaceae</taxon>
        <taxon>Flammeovirga</taxon>
    </lineage>
</organism>
<dbReference type="RefSeq" id="WP_169655834.1">
    <property type="nucleotide sequence ID" value="NZ_JABANE010000011.1"/>
</dbReference>
<dbReference type="Gene3D" id="3.20.20.80">
    <property type="entry name" value="Glycosidases"/>
    <property type="match status" value="1"/>
</dbReference>
<reference evidence="10 11" key="1">
    <citation type="submission" date="2020-04" db="EMBL/GenBank/DDBJ databases">
        <title>Flammeovirga sp. SR4, a novel species isolated from seawater.</title>
        <authorList>
            <person name="Wang X."/>
        </authorList>
    </citation>
    <scope>NUCLEOTIDE SEQUENCE [LARGE SCALE GENOMIC DNA]</scope>
    <source>
        <strain evidence="10 11">ATCC 23126</strain>
    </source>
</reference>
<feature type="domain" description="CBM6" evidence="9">
    <location>
        <begin position="444"/>
        <end position="568"/>
    </location>
</feature>
<dbReference type="Gene3D" id="2.60.120.260">
    <property type="entry name" value="Galactose-binding domain-like"/>
    <property type="match status" value="1"/>
</dbReference>
<dbReference type="PANTHER" id="PTHR31297:SF41">
    <property type="entry name" value="ENDOGLUCANASE, PUTATIVE (AFU_ORTHOLOGUE AFUA_5G01830)-RELATED"/>
    <property type="match status" value="1"/>
</dbReference>
<dbReference type="PROSITE" id="PS51175">
    <property type="entry name" value="CBM6"/>
    <property type="match status" value="1"/>
</dbReference>
<keyword evidence="7" id="KW-0624">Polysaccharide degradation</keyword>
<evidence type="ECO:0000256" key="1">
    <source>
        <dbReference type="ARBA" id="ARBA00005641"/>
    </source>
</evidence>
<dbReference type="InterPro" id="IPR013783">
    <property type="entry name" value="Ig-like_fold"/>
</dbReference>
<dbReference type="CDD" id="cd04080">
    <property type="entry name" value="CBM6_cellulase-like"/>
    <property type="match status" value="1"/>
</dbReference>
<evidence type="ECO:0000256" key="3">
    <source>
        <dbReference type="ARBA" id="ARBA00022801"/>
    </source>
</evidence>
<sequence>MRIITTTFTSILLLFLFNNSFAQLSPYDAAKAIGRGINMGNTLDAPKYEGEWAPKAEEYYFDAYKEAGFQSVRIPITWDVRVSKTAPYEVDPEFMDRVEQVVDWGLERDLIVIMNCHHDDWLKDDYSEANIARFEAIWTQISDRFHTKSDSLLFEALNEPHGLTIAQAADANQRALDIIRIKNPTRNVIIGGNGWTAIKDLLTMPIPKNDDHLIGYFHTYDPWDFSSAEVMKTWGTTSEKNYISGEFQKAKDWSIQNRIPVIISEFGAVHDTDYNSRMRHYAHYVEESLSRGISFMAWDDGGWYEIYQRGAKKWHETKDILIYNTNKTPTNLIVTMNPDSTVMMEWENRNTSDAKLRIERKLHDEFEIIDEIDPTSTSYNDVLVEPGDIYQYRISQIVDEKLIISYPQKVDLKQYVREPYGGTSITIPGILEAENFDKGGQNFTYYDNEAENQGGAYREEGVDIEERKDGGFHVGYLEVDEWMEYSVNVAKAGNYTFTTLVAAQEKGGKFQLSASKSNLKTSVDIPSTNSWENTTEVNADIYLEEGEQILRITILKTPAFNIDKLVFAEKVDIPTSLEDELSNVQALIYPNPFSSSFTLRFSEDTDHGKSIEIYNVVGNVVSVEQVKGAQATITLEQVPEGVYFVKYQSNGRDYVKKIIKK</sequence>
<dbReference type="InterPro" id="IPR017853">
    <property type="entry name" value="GH"/>
</dbReference>
<dbReference type="InterPro" id="IPR008979">
    <property type="entry name" value="Galactose-bd-like_sf"/>
</dbReference>
<proteinExistence type="inferred from homology"/>
<dbReference type="AlphaFoldDB" id="A0A7X9P2K7"/>
<dbReference type="InterPro" id="IPR001547">
    <property type="entry name" value="Glyco_hydro_5"/>
</dbReference>
<keyword evidence="6" id="KW-0326">Glycosidase</keyword>
<dbReference type="GO" id="GO:0009986">
    <property type="term" value="C:cell surface"/>
    <property type="evidence" value="ECO:0007669"/>
    <property type="project" value="TreeGrafter"/>
</dbReference>
<dbReference type="InterPro" id="IPR026444">
    <property type="entry name" value="Secre_tail"/>
</dbReference>
<evidence type="ECO:0000313" key="10">
    <source>
        <dbReference type="EMBL" id="NME67499.1"/>
    </source>
</evidence>
<dbReference type="NCBIfam" id="TIGR04183">
    <property type="entry name" value="Por_Secre_tail"/>
    <property type="match status" value="1"/>
</dbReference>
<evidence type="ECO:0000259" key="9">
    <source>
        <dbReference type="PROSITE" id="PS51175"/>
    </source>
</evidence>
<dbReference type="Proteomes" id="UP000576082">
    <property type="component" value="Unassembled WGS sequence"/>
</dbReference>
<dbReference type="GO" id="GO:0030246">
    <property type="term" value="F:carbohydrate binding"/>
    <property type="evidence" value="ECO:0007669"/>
    <property type="project" value="InterPro"/>
</dbReference>
<evidence type="ECO:0000256" key="6">
    <source>
        <dbReference type="ARBA" id="ARBA00023295"/>
    </source>
</evidence>
<evidence type="ECO:0000256" key="5">
    <source>
        <dbReference type="ARBA" id="ARBA00023277"/>
    </source>
</evidence>
<accession>A0A7X9P2K7</accession>
<keyword evidence="11" id="KW-1185">Reference proteome</keyword>
<evidence type="ECO:0000256" key="7">
    <source>
        <dbReference type="ARBA" id="ARBA00023326"/>
    </source>
</evidence>
<name>A0A7X9P2K7_9BACT</name>
<feature type="signal peptide" evidence="8">
    <location>
        <begin position="1"/>
        <end position="22"/>
    </location>
</feature>
<feature type="chain" id="PRO_5031206199" evidence="8">
    <location>
        <begin position="23"/>
        <end position="661"/>
    </location>
</feature>
<dbReference type="Pfam" id="PF00150">
    <property type="entry name" value="Cellulase"/>
    <property type="match status" value="1"/>
</dbReference>
<comment type="similarity">
    <text evidence="1">Belongs to the glycosyl hydrolase 5 (cellulase A) family.</text>
</comment>
<gene>
    <name evidence="10" type="ORF">HHU12_05945</name>
</gene>
<dbReference type="InterPro" id="IPR050386">
    <property type="entry name" value="Glycosyl_hydrolase_5"/>
</dbReference>
<dbReference type="SMART" id="SM00606">
    <property type="entry name" value="CBD_IV"/>
    <property type="match status" value="1"/>
</dbReference>
<protein>
    <submittedName>
        <fullName evidence="10">Cellulase family glycosylhydrolase</fullName>
    </submittedName>
</protein>
<evidence type="ECO:0000256" key="2">
    <source>
        <dbReference type="ARBA" id="ARBA00022729"/>
    </source>
</evidence>
<keyword evidence="2 8" id="KW-0732">Signal</keyword>
<keyword evidence="5" id="KW-0119">Carbohydrate metabolism</keyword>
<comment type="caution">
    <text evidence="10">The sequence shown here is derived from an EMBL/GenBank/DDBJ whole genome shotgun (WGS) entry which is preliminary data.</text>
</comment>
<dbReference type="InterPro" id="IPR006584">
    <property type="entry name" value="Cellulose-bd_IV"/>
</dbReference>